<comment type="caution">
    <text evidence="2">The sequence shown here is derived from an EMBL/GenBank/DDBJ whole genome shotgun (WGS) entry which is preliminary data.</text>
</comment>
<dbReference type="Proteomes" id="UP000248066">
    <property type="component" value="Unassembled WGS sequence"/>
</dbReference>
<dbReference type="OrthoDB" id="2969553at2"/>
<sequence>MEKKLMKPLMLLSLAVVFFFANMSAGTGIMAQDSEPPELRTEFSSNVSNKEFNQIRNGLKHTDAYKAYKDMSMINAVPNRDIIINTVEGENGTYAYVEFMLDAHKASMSDNLVYAQFTYHLDEQRVVSDHGLYAMELDDDYINLKMLYNVNGTGVEVYDVNVDVDGKMSDIDGLEILEEDFIASSELKIKSILDELDPEEMGSNSFCEYALAALCGAGGGAGCYAAAAALGITTGIGGVSLAIVCGAISSVGCTAASDQICG</sequence>
<keyword evidence="3" id="KW-1185">Reference proteome</keyword>
<evidence type="ECO:0000256" key="1">
    <source>
        <dbReference type="SAM" id="SignalP"/>
    </source>
</evidence>
<evidence type="ECO:0000313" key="2">
    <source>
        <dbReference type="EMBL" id="PYZ97627.1"/>
    </source>
</evidence>
<dbReference type="NCBIfam" id="TIGR04449">
    <property type="entry name" value="halocin_C8_dom"/>
    <property type="match status" value="1"/>
</dbReference>
<dbReference type="EMBL" id="PDOF01000001">
    <property type="protein sequence ID" value="PYZ97627.1"/>
    <property type="molecule type" value="Genomic_DNA"/>
</dbReference>
<protein>
    <submittedName>
        <fullName evidence="2">Uncharacterized protein</fullName>
    </submittedName>
</protein>
<feature type="chain" id="PRO_5038383297" evidence="1">
    <location>
        <begin position="26"/>
        <end position="262"/>
    </location>
</feature>
<proteinExistence type="predicted"/>
<feature type="signal peptide" evidence="1">
    <location>
        <begin position="1"/>
        <end position="25"/>
    </location>
</feature>
<keyword evidence="1" id="KW-0732">Signal</keyword>
<dbReference type="NCBIfam" id="NF040679">
    <property type="entry name" value="halocin_of_epi"/>
    <property type="match status" value="1"/>
</dbReference>
<evidence type="ECO:0000313" key="3">
    <source>
        <dbReference type="Proteomes" id="UP000248066"/>
    </source>
</evidence>
<accession>A0A2W0H8Y2</accession>
<dbReference type="AlphaFoldDB" id="A0A2W0H8Y2"/>
<dbReference type="InterPro" id="IPR031033">
    <property type="entry name" value="Halocin_C8_dom"/>
</dbReference>
<name>A0A2W0H8Y2_9BACI</name>
<organism evidence="2 3">
    <name type="scientific">Alteribacter lacisalsi</name>
    <dbReference type="NCBI Taxonomy" id="2045244"/>
    <lineage>
        <taxon>Bacteria</taxon>
        <taxon>Bacillati</taxon>
        <taxon>Bacillota</taxon>
        <taxon>Bacilli</taxon>
        <taxon>Bacillales</taxon>
        <taxon>Bacillaceae</taxon>
        <taxon>Alteribacter</taxon>
    </lineage>
</organism>
<reference evidence="2 3" key="1">
    <citation type="submission" date="2017-10" db="EMBL/GenBank/DDBJ databases">
        <title>Bacillus sp. nov., a halophilic bacterium isolated from a Yangshapao Lake.</title>
        <authorList>
            <person name="Wang H."/>
        </authorList>
    </citation>
    <scope>NUCLEOTIDE SEQUENCE [LARGE SCALE GENOMIC DNA]</scope>
    <source>
        <strain evidence="2 3">YSP-3</strain>
    </source>
</reference>
<gene>
    <name evidence="2" type="ORF">CR205_03255</name>
</gene>
<dbReference type="RefSeq" id="WP_110516892.1">
    <property type="nucleotide sequence ID" value="NZ_PDOF01000001.1"/>
</dbReference>